<sequence length="234" mass="27373">MSILSELKNYLKQFDFGFEIDTIRIDFLKSSKKSKLDSLGRWSKIRPNHQLFLKLKRRYELKELTTVHQLENHNIYYFNSKKKNYDLSTLVVYGLHQHHKAPPPVEIVNSILSIMQSSVKRGRNLLNLDVCFDMKSIPDIATLKQFYYLTDYKKQGNTFYINDTNILSMDRICIYNKALKNSLNGTLWRIEATISIPNFNCLALPISEFIEIINLANGSYLVQNLDKLKLHFKG</sequence>
<dbReference type="RefSeq" id="WP_066390211.1">
    <property type="nucleotide sequence ID" value="NZ_CP035926.1"/>
</dbReference>
<gene>
    <name evidence="1" type="ORF">AA347_01150</name>
</gene>
<dbReference type="EMBL" id="LLKQ01000001">
    <property type="protein sequence ID" value="OCL95672.1"/>
    <property type="molecule type" value="Genomic_DNA"/>
</dbReference>
<keyword evidence="2" id="KW-1185">Reference proteome</keyword>
<organism evidence="1 2">
    <name type="scientific">Aliarcobacter thereius LMG 24486</name>
    <dbReference type="NCBI Taxonomy" id="1032240"/>
    <lineage>
        <taxon>Bacteria</taxon>
        <taxon>Pseudomonadati</taxon>
        <taxon>Campylobacterota</taxon>
        <taxon>Epsilonproteobacteria</taxon>
        <taxon>Campylobacterales</taxon>
        <taxon>Arcobacteraceae</taxon>
        <taxon>Aliarcobacter</taxon>
    </lineage>
</organism>
<evidence type="ECO:0008006" key="3">
    <source>
        <dbReference type="Google" id="ProtNLM"/>
    </source>
</evidence>
<accession>A0A1C7WT74</accession>
<proteinExistence type="predicted"/>
<reference evidence="1 2" key="1">
    <citation type="submission" date="2015-10" db="EMBL/GenBank/DDBJ databases">
        <authorList>
            <person name="Rovetto F.F."/>
            <person name="Cocolin L.L."/>
            <person name="Illeghems K.K."/>
            <person name="Van Nieuwerbuegh F.F."/>
            <person name="Houf K.K."/>
        </authorList>
    </citation>
    <scope>NUCLEOTIDE SEQUENCE [LARGE SCALE GENOMIC DNA]</scope>
    <source>
        <strain evidence="1 2">LMG 24486</strain>
    </source>
</reference>
<dbReference type="Proteomes" id="UP000092987">
    <property type="component" value="Unassembled WGS sequence"/>
</dbReference>
<comment type="caution">
    <text evidence="1">The sequence shown here is derived from an EMBL/GenBank/DDBJ whole genome shotgun (WGS) entry which is preliminary data.</text>
</comment>
<name>A0A1C7WT74_9BACT</name>
<evidence type="ECO:0000313" key="1">
    <source>
        <dbReference type="EMBL" id="OCL95672.1"/>
    </source>
</evidence>
<evidence type="ECO:0000313" key="2">
    <source>
        <dbReference type="Proteomes" id="UP000092987"/>
    </source>
</evidence>
<protein>
    <recommendedName>
        <fullName evidence="3">WYL domain-containing protein</fullName>
    </recommendedName>
</protein>